<keyword evidence="3" id="KW-1185">Reference proteome</keyword>
<keyword evidence="1" id="KW-0472">Membrane</keyword>
<proteinExistence type="predicted"/>
<name>A0ABM9G968_9BACL</name>
<keyword evidence="1" id="KW-1133">Transmembrane helix</keyword>
<organism evidence="2 3">
    <name type="scientific">Paenibacillus melissococcoides</name>
    <dbReference type="NCBI Taxonomy" id="2912268"/>
    <lineage>
        <taxon>Bacteria</taxon>
        <taxon>Bacillati</taxon>
        <taxon>Bacillota</taxon>
        <taxon>Bacilli</taxon>
        <taxon>Bacillales</taxon>
        <taxon>Paenibacillaceae</taxon>
        <taxon>Paenibacillus</taxon>
    </lineage>
</organism>
<dbReference type="Proteomes" id="UP001154322">
    <property type="component" value="Unassembled WGS sequence"/>
</dbReference>
<reference evidence="2" key="1">
    <citation type="submission" date="2022-06" db="EMBL/GenBank/DDBJ databases">
        <authorList>
            <person name="Dietemann V."/>
            <person name="Ory F."/>
            <person name="Dainat B."/>
            <person name="Oberhansli S."/>
        </authorList>
    </citation>
    <scope>NUCLEOTIDE SEQUENCE</scope>
    <source>
        <strain evidence="2">Ena-SAMPLE-TAB-26-04-2022-14:26:32:270-5432</strain>
    </source>
</reference>
<evidence type="ECO:0000256" key="1">
    <source>
        <dbReference type="SAM" id="Phobius"/>
    </source>
</evidence>
<gene>
    <name evidence="2" type="ORF">WJ0W_007167</name>
</gene>
<evidence type="ECO:0000313" key="3">
    <source>
        <dbReference type="Proteomes" id="UP001154322"/>
    </source>
</evidence>
<accession>A0ABM9G968</accession>
<feature type="transmembrane region" description="Helical" evidence="1">
    <location>
        <begin position="12"/>
        <end position="34"/>
    </location>
</feature>
<dbReference type="EMBL" id="CALYLO010000011">
    <property type="protein sequence ID" value="CAH8248499.1"/>
    <property type="molecule type" value="Genomic_DNA"/>
</dbReference>
<comment type="caution">
    <text evidence="2">The sequence shown here is derived from an EMBL/GenBank/DDBJ whole genome shotgun (WGS) entry which is preliminary data.</text>
</comment>
<sequence>MQWGFGPGDILANGGAILLMLSSFVLLGIVVMYIKPLIGLIREAVKPGG</sequence>
<evidence type="ECO:0000313" key="2">
    <source>
        <dbReference type="EMBL" id="CAH8248499.1"/>
    </source>
</evidence>
<protein>
    <submittedName>
        <fullName evidence="2">Uncharacterized protein</fullName>
    </submittedName>
</protein>
<keyword evidence="1" id="KW-0812">Transmembrane</keyword>